<evidence type="ECO:0000259" key="2">
    <source>
        <dbReference type="Pfam" id="PF25234"/>
    </source>
</evidence>
<gene>
    <name evidence="3" type="primary">LOC100183537</name>
</gene>
<dbReference type="EMBL" id="LR786948">
    <property type="protein sequence ID" value="CAB3262810.1"/>
    <property type="molecule type" value="mRNA"/>
</dbReference>
<organism evidence="3">
    <name type="scientific">Phallusia mammillata</name>
    <dbReference type="NCBI Taxonomy" id="59560"/>
    <lineage>
        <taxon>Eukaryota</taxon>
        <taxon>Metazoa</taxon>
        <taxon>Chordata</taxon>
        <taxon>Tunicata</taxon>
        <taxon>Ascidiacea</taxon>
        <taxon>Phlebobranchia</taxon>
        <taxon>Ascidiidae</taxon>
        <taxon>Phallusia</taxon>
    </lineage>
</organism>
<dbReference type="InterPro" id="IPR057603">
    <property type="entry name" value="Periphilin-1_C"/>
</dbReference>
<feature type="region of interest" description="Disordered" evidence="1">
    <location>
        <begin position="36"/>
        <end position="143"/>
    </location>
</feature>
<evidence type="ECO:0000313" key="3">
    <source>
        <dbReference type="EMBL" id="CAB3262810.1"/>
    </source>
</evidence>
<sequence>MRIFRFLTKTLTKSYRNSRMNLPHRYFRLHYANHANRGRRPRSHSPSQHHYHRSLSPPHHKQTHRSRSPIKQHYYDQRPQADPLRNSRFNNGEKYEMPFRKGNRHSSFERDIKQSPFVQDGVLTQKWNSRKPKDRGKESSDKTITDAGEHIKQCVQEAKELFHSDCQTISEVVQLLINEDSELEERLVGAMTKCLRKIMNSHMQHLKLAKELHTTVQK</sequence>
<feature type="compositionally biased region" description="Basic residues" evidence="1">
    <location>
        <begin position="36"/>
        <end position="70"/>
    </location>
</feature>
<proteinExistence type="evidence at transcript level"/>
<dbReference type="AlphaFoldDB" id="A0A6F9DIF5"/>
<reference evidence="3" key="1">
    <citation type="submission" date="2020-04" db="EMBL/GenBank/DDBJ databases">
        <authorList>
            <person name="Neveu A P."/>
        </authorList>
    </citation>
    <scope>NUCLEOTIDE SEQUENCE</scope>
    <source>
        <tissue evidence="3">Whole embryo</tissue>
    </source>
</reference>
<evidence type="ECO:0000256" key="1">
    <source>
        <dbReference type="SAM" id="MobiDB-lite"/>
    </source>
</evidence>
<accession>A0A6F9DIF5</accession>
<dbReference type="Pfam" id="PF25234">
    <property type="entry name" value="Periphilin_C"/>
    <property type="match status" value="1"/>
</dbReference>
<feature type="domain" description="Periphilin-1 C-terminal" evidence="2">
    <location>
        <begin position="138"/>
        <end position="207"/>
    </location>
</feature>
<protein>
    <submittedName>
        <fullName evidence="3">Uncharacterized protein LOC100183537</fullName>
    </submittedName>
</protein>
<name>A0A6F9DIF5_9ASCI</name>